<evidence type="ECO:0000313" key="2">
    <source>
        <dbReference type="EMBL" id="MSB21418.1"/>
    </source>
</evidence>
<organism evidence="2 3">
    <name type="scientific">Flavonifractor plautii</name>
    <name type="common">Fusobacterium plautii</name>
    <dbReference type="NCBI Taxonomy" id="292800"/>
    <lineage>
        <taxon>Bacteria</taxon>
        <taxon>Bacillati</taxon>
        <taxon>Bacillota</taxon>
        <taxon>Clostridia</taxon>
        <taxon>Eubacteriales</taxon>
        <taxon>Oscillospiraceae</taxon>
        <taxon>Flavonifractor</taxon>
    </lineage>
</organism>
<dbReference type="PANTHER" id="PTHR34985:SF1">
    <property type="entry name" value="SLR0554 PROTEIN"/>
    <property type="match status" value="1"/>
</dbReference>
<dbReference type="Pfam" id="PF05272">
    <property type="entry name" value="VapE-like_dom"/>
    <property type="match status" value="1"/>
</dbReference>
<dbReference type="InterPro" id="IPR007936">
    <property type="entry name" value="VapE-like_dom"/>
</dbReference>
<dbReference type="Proteomes" id="UP000434475">
    <property type="component" value="Unassembled WGS sequence"/>
</dbReference>
<comment type="caution">
    <text evidence="2">The sequence shown here is derived from an EMBL/GenBank/DDBJ whole genome shotgun (WGS) entry which is preliminary data.</text>
</comment>
<dbReference type="RefSeq" id="WP_172697947.1">
    <property type="nucleotide sequence ID" value="NZ_WKPR01000022.1"/>
</dbReference>
<evidence type="ECO:0000313" key="3">
    <source>
        <dbReference type="Proteomes" id="UP000434475"/>
    </source>
</evidence>
<gene>
    <name evidence="2" type="ORF">GKE97_18140</name>
</gene>
<reference evidence="2 3" key="1">
    <citation type="journal article" date="2019" name="Nat. Med.">
        <title>A library of human gut bacterial isolates paired with longitudinal multiomics data enables mechanistic microbiome research.</title>
        <authorList>
            <person name="Poyet M."/>
            <person name="Groussin M."/>
            <person name="Gibbons S.M."/>
            <person name="Avila-Pacheco J."/>
            <person name="Jiang X."/>
            <person name="Kearney S.M."/>
            <person name="Perrotta A.R."/>
            <person name="Berdy B."/>
            <person name="Zhao S."/>
            <person name="Lieberman T.D."/>
            <person name="Swanson P.K."/>
            <person name="Smith M."/>
            <person name="Roesemann S."/>
            <person name="Alexander J.E."/>
            <person name="Rich S.A."/>
            <person name="Livny J."/>
            <person name="Vlamakis H."/>
            <person name="Clish C."/>
            <person name="Bullock K."/>
            <person name="Deik A."/>
            <person name="Scott J."/>
            <person name="Pierce K.A."/>
            <person name="Xavier R.J."/>
            <person name="Alm E.J."/>
        </authorList>
    </citation>
    <scope>NUCLEOTIDE SEQUENCE [LARGE SCALE GENOMIC DNA]</scope>
    <source>
        <strain evidence="2 3">BIOML-A2</strain>
    </source>
</reference>
<evidence type="ECO:0000259" key="1">
    <source>
        <dbReference type="Pfam" id="PF05272"/>
    </source>
</evidence>
<protein>
    <recommendedName>
        <fullName evidence="1">Virulence-associated protein E-like domain-containing protein</fullName>
    </recommendedName>
</protein>
<accession>A0A6I2R412</accession>
<dbReference type="PANTHER" id="PTHR34985">
    <property type="entry name" value="SLR0554 PROTEIN"/>
    <property type="match status" value="1"/>
</dbReference>
<sequence length="802" mass="91017">MVSSISLKYDGEVHIATFSSRMAKRGKNKSLQWSEFLGSVLTTTKTKETLQEYMKMSKDEQDRIKDVGAYVGGWLREGSRKAENLEHRTLLTLDADFAQPDLIDTVDLVYGCAVAAYPTHKHTPEKPRLRLVMPLRRQVSAEEYEAVGRRVAYDLGMEQFDDTTYQPTRIMYYPSTAANGEFKPEFRDAPWLDPDMVLAQYPDWRDTSYWPVAARAEDARKREAKKQGNPLEKPGLIGAFCRCYDVETAIDKFLPGVYTPCALPGRYTYAKGSTAAGLVVYDGGEFVYSNHATDPISGRLCNAFDLVRIHLYGERDEDVPQDTPINRRPSFLAMSDLAAADAAVKRLLNKERLDRAKADFEGSAEPDDDNWADELEVDRKGKVLSTIDNAYIIMRHDPLLKGAIAYNDLKVRPVALRSLPWREVMDTVNGSTWSDSDDAALRRYLEKYYKLTGKEKIMDGMITAAKDNTINPIENYLDGLTWDGVERLDALLVDYLGAEDTAYVRAVTRKTFTAAVARIYDPGCKFDYVLTLSGPQGRGKSTLVAKMSNGWYTDSLAGIGTKEAYEGIQGFWLVELGELAAMRKIEIETTKNFISKTVDSYRAAYGRRVEDHPRRCVFIGTTNSTAFLRDDTGNRRFWPVRLGEAAPSKTVWGDLTQPVIDQMWAEAVTRYRAGEKLTLPPELVESAQEQQQDFTEDDPRRGLVEDYLEVLLPTSWAGMSAEKRRGWFQEDDSIREAGTVRRDYISAVEVWAECFGNDPHRFPRQDRAEVNAILRQLRGWKEEPKRQRCGPYGQQTRFRRVS</sequence>
<dbReference type="EMBL" id="WKPR01000022">
    <property type="protein sequence ID" value="MSB21418.1"/>
    <property type="molecule type" value="Genomic_DNA"/>
</dbReference>
<feature type="domain" description="Virulence-associated protein E-like" evidence="1">
    <location>
        <begin position="477"/>
        <end position="695"/>
    </location>
</feature>
<dbReference type="AlphaFoldDB" id="A0A6I2R412"/>
<proteinExistence type="predicted"/>
<name>A0A6I2R412_FLAPL</name>